<dbReference type="Pfam" id="PF22618">
    <property type="entry name" value="RskA_N"/>
    <property type="match status" value="1"/>
</dbReference>
<evidence type="ECO:0000256" key="9">
    <source>
        <dbReference type="ARBA" id="ARBA00029829"/>
    </source>
</evidence>
<dbReference type="EMBL" id="BAAAPM010000005">
    <property type="protein sequence ID" value="GAA1729710.1"/>
    <property type="molecule type" value="Genomic_DNA"/>
</dbReference>
<evidence type="ECO:0000256" key="11">
    <source>
        <dbReference type="SAM" id="Phobius"/>
    </source>
</evidence>
<evidence type="ECO:0000256" key="6">
    <source>
        <dbReference type="ARBA" id="ARBA00023015"/>
    </source>
</evidence>
<protein>
    <recommendedName>
        <fullName evidence="10">Regulator of SigK</fullName>
    </recommendedName>
    <alternativeName>
        <fullName evidence="9">Sigma-K anti-sigma factor RskA</fullName>
    </alternativeName>
</protein>
<keyword evidence="4 11" id="KW-0812">Transmembrane</keyword>
<feature type="domain" description="Anti-sigma K factor RskA C-terminal" evidence="12">
    <location>
        <begin position="104"/>
        <end position="238"/>
    </location>
</feature>
<dbReference type="Pfam" id="PF10099">
    <property type="entry name" value="RskA_C"/>
    <property type="match status" value="1"/>
</dbReference>
<dbReference type="InterPro" id="IPR018764">
    <property type="entry name" value="RskA_C"/>
</dbReference>
<reference evidence="14 15" key="1">
    <citation type="journal article" date="2019" name="Int. J. Syst. Evol. Microbiol.">
        <title>The Global Catalogue of Microorganisms (GCM) 10K type strain sequencing project: providing services to taxonomists for standard genome sequencing and annotation.</title>
        <authorList>
            <consortium name="The Broad Institute Genomics Platform"/>
            <consortium name="The Broad Institute Genome Sequencing Center for Infectious Disease"/>
            <person name="Wu L."/>
            <person name="Ma J."/>
        </authorList>
    </citation>
    <scope>NUCLEOTIDE SEQUENCE [LARGE SCALE GENOMIC DNA]</scope>
    <source>
        <strain evidence="14 15">JCM 15589</strain>
    </source>
</reference>
<evidence type="ECO:0000256" key="5">
    <source>
        <dbReference type="ARBA" id="ARBA00022989"/>
    </source>
</evidence>
<dbReference type="PANTHER" id="PTHR37461:SF1">
    <property type="entry name" value="ANTI-SIGMA-K FACTOR RSKA"/>
    <property type="match status" value="1"/>
</dbReference>
<keyword evidence="6" id="KW-0805">Transcription regulation</keyword>
<evidence type="ECO:0000259" key="13">
    <source>
        <dbReference type="Pfam" id="PF22618"/>
    </source>
</evidence>
<dbReference type="Gene3D" id="1.10.10.1320">
    <property type="entry name" value="Anti-sigma factor, zinc-finger domain"/>
    <property type="match status" value="1"/>
</dbReference>
<organism evidence="14 15">
    <name type="scientific">Isoptericola hypogeus</name>
    <dbReference type="NCBI Taxonomy" id="300179"/>
    <lineage>
        <taxon>Bacteria</taxon>
        <taxon>Bacillati</taxon>
        <taxon>Actinomycetota</taxon>
        <taxon>Actinomycetes</taxon>
        <taxon>Micrococcales</taxon>
        <taxon>Promicromonosporaceae</taxon>
        <taxon>Isoptericola</taxon>
    </lineage>
</organism>
<evidence type="ECO:0000256" key="7">
    <source>
        <dbReference type="ARBA" id="ARBA00023136"/>
    </source>
</evidence>
<comment type="subcellular location">
    <subcellularLocation>
        <location evidence="2">Cell membrane</location>
    </subcellularLocation>
    <subcellularLocation>
        <location evidence="1">Membrane</location>
        <topology evidence="1">Single-pass membrane protein</topology>
    </subcellularLocation>
</comment>
<sequence length="243" mass="24977">MADEHGEAWELLPAYALDAVDDLERRTVERLLDADPDARRALDEYREVVASFAVEQAPPEHLRGAVLERVAATAQATSRVPGSAPARADGAASSRSRRRWGVLAVAAAAVVAVAVPTTVAVREHRENVQLEQQADRVAQMLADPGAQLVTAPVAGGGEATALVSGDDVLVSAAGMPAPGEGHDWQLWIVEGDAPEPAGLMPAASGGVSRALVEGGAGKVVAVTLEPEGGSPAPTTDPVVTIET</sequence>
<feature type="domain" description="Anti-sigma-K factor RskA N-terminal" evidence="13">
    <location>
        <begin position="13"/>
        <end position="41"/>
    </location>
</feature>
<dbReference type="Proteomes" id="UP001501138">
    <property type="component" value="Unassembled WGS sequence"/>
</dbReference>
<dbReference type="PANTHER" id="PTHR37461">
    <property type="entry name" value="ANTI-SIGMA-K FACTOR RSKA"/>
    <property type="match status" value="1"/>
</dbReference>
<keyword evidence="3" id="KW-1003">Cell membrane</keyword>
<proteinExistence type="predicted"/>
<dbReference type="RefSeq" id="WP_344248939.1">
    <property type="nucleotide sequence ID" value="NZ_BAAAPM010000005.1"/>
</dbReference>
<feature type="transmembrane region" description="Helical" evidence="11">
    <location>
        <begin position="100"/>
        <end position="121"/>
    </location>
</feature>
<evidence type="ECO:0000256" key="2">
    <source>
        <dbReference type="ARBA" id="ARBA00004236"/>
    </source>
</evidence>
<evidence type="ECO:0000256" key="1">
    <source>
        <dbReference type="ARBA" id="ARBA00004167"/>
    </source>
</evidence>
<dbReference type="InterPro" id="IPR041916">
    <property type="entry name" value="Anti_sigma_zinc_sf"/>
</dbReference>
<keyword evidence="7 11" id="KW-0472">Membrane</keyword>
<dbReference type="InterPro" id="IPR053877">
    <property type="entry name" value="RskA_N"/>
</dbReference>
<evidence type="ECO:0000256" key="3">
    <source>
        <dbReference type="ARBA" id="ARBA00022475"/>
    </source>
</evidence>
<evidence type="ECO:0000256" key="8">
    <source>
        <dbReference type="ARBA" id="ARBA00023163"/>
    </source>
</evidence>
<evidence type="ECO:0000256" key="4">
    <source>
        <dbReference type="ARBA" id="ARBA00022692"/>
    </source>
</evidence>
<name>A0ABN2JK71_9MICO</name>
<comment type="caution">
    <text evidence="14">The sequence shown here is derived from an EMBL/GenBank/DDBJ whole genome shotgun (WGS) entry which is preliminary data.</text>
</comment>
<keyword evidence="15" id="KW-1185">Reference proteome</keyword>
<keyword evidence="8" id="KW-0804">Transcription</keyword>
<evidence type="ECO:0000259" key="12">
    <source>
        <dbReference type="Pfam" id="PF10099"/>
    </source>
</evidence>
<dbReference type="InterPro" id="IPR051474">
    <property type="entry name" value="Anti-sigma-K/W_factor"/>
</dbReference>
<evidence type="ECO:0000313" key="15">
    <source>
        <dbReference type="Proteomes" id="UP001501138"/>
    </source>
</evidence>
<accession>A0ABN2JK71</accession>
<evidence type="ECO:0000313" key="14">
    <source>
        <dbReference type="EMBL" id="GAA1729710.1"/>
    </source>
</evidence>
<keyword evidence="5 11" id="KW-1133">Transmembrane helix</keyword>
<gene>
    <name evidence="14" type="ORF">GCM10009809_26610</name>
</gene>
<evidence type="ECO:0000256" key="10">
    <source>
        <dbReference type="ARBA" id="ARBA00030803"/>
    </source>
</evidence>